<dbReference type="Proteomes" id="UP000290408">
    <property type="component" value="Chromosome"/>
</dbReference>
<organism evidence="1 2">
    <name type="scientific">Janibacter limosus</name>
    <dbReference type="NCBI Taxonomy" id="53458"/>
    <lineage>
        <taxon>Bacteria</taxon>
        <taxon>Bacillati</taxon>
        <taxon>Actinomycetota</taxon>
        <taxon>Actinomycetes</taxon>
        <taxon>Micrococcales</taxon>
        <taxon>Intrasporangiaceae</taxon>
        <taxon>Janibacter</taxon>
    </lineage>
</organism>
<dbReference type="KEGG" id="jli:EXU32_07680"/>
<reference evidence="1 2" key="1">
    <citation type="submission" date="2019-02" db="EMBL/GenBank/DDBJ databases">
        <title>Genomic data mining of an Antarctic deep-sea actinobacterium, Janibacterlimosus P3-3-X1.</title>
        <authorList>
            <person name="Liao L."/>
            <person name="Chen B."/>
        </authorList>
    </citation>
    <scope>NUCLEOTIDE SEQUENCE [LARGE SCALE GENOMIC DNA]</scope>
    <source>
        <strain evidence="1 2">P3-3-X1</strain>
    </source>
</reference>
<proteinExistence type="predicted"/>
<dbReference type="OrthoDB" id="5192284at2"/>
<protein>
    <recommendedName>
        <fullName evidence="3">PKD domain-containing protein</fullName>
    </recommendedName>
</protein>
<name>A0A4P6MY00_9MICO</name>
<dbReference type="AlphaFoldDB" id="A0A4P6MY00"/>
<evidence type="ECO:0000313" key="1">
    <source>
        <dbReference type="EMBL" id="QBF47929.1"/>
    </source>
</evidence>
<accession>A0A4P6MY00</accession>
<sequence>MTYVSVNDGPWQNSRISCGVADSVTIDQGPGRPPLVIPVQAPPVPTFAQIQTAFKELPFSKPTIAVEPKGMKTLTNFTTYYAATWPDDTGLQPGETSKPVTLLSWTIDFRVDAQDYRYDYGDGTHSEWTTSTGGTHLDGDITHKYTKTGDVDIKVDARLTGQYRVNGGEWQDIATTADLQDEPVDTLTIVGTKTRLTADEG</sequence>
<dbReference type="EMBL" id="CP036164">
    <property type="protein sequence ID" value="QBF47929.1"/>
    <property type="molecule type" value="Genomic_DNA"/>
</dbReference>
<evidence type="ECO:0008006" key="3">
    <source>
        <dbReference type="Google" id="ProtNLM"/>
    </source>
</evidence>
<evidence type="ECO:0000313" key="2">
    <source>
        <dbReference type="Proteomes" id="UP000290408"/>
    </source>
</evidence>
<keyword evidence="2" id="KW-1185">Reference proteome</keyword>
<gene>
    <name evidence="1" type="ORF">EXU32_07680</name>
</gene>
<dbReference type="STRING" id="1216970.GCA_001570985_03237"/>